<keyword evidence="4" id="KW-1185">Reference proteome</keyword>
<protein>
    <submittedName>
        <fullName evidence="3">Uncharacterized protein</fullName>
    </submittedName>
</protein>
<dbReference type="RefSeq" id="WP_328372856.1">
    <property type="nucleotide sequence ID" value="NZ_CP107941.1"/>
</dbReference>
<organism evidence="3 4">
    <name type="scientific">Micromonospora zamorensis</name>
    <dbReference type="NCBI Taxonomy" id="709883"/>
    <lineage>
        <taxon>Bacteria</taxon>
        <taxon>Bacillati</taxon>
        <taxon>Actinomycetota</taxon>
        <taxon>Actinomycetes</taxon>
        <taxon>Micromonosporales</taxon>
        <taxon>Micromonosporaceae</taxon>
        <taxon>Micromonospora</taxon>
    </lineage>
</organism>
<reference evidence="3 4" key="1">
    <citation type="submission" date="2022-10" db="EMBL/GenBank/DDBJ databases">
        <title>The complete genomes of actinobacterial strains from the NBC collection.</title>
        <authorList>
            <person name="Joergensen T.S."/>
            <person name="Alvarez Arevalo M."/>
            <person name="Sterndorff E.B."/>
            <person name="Faurdal D."/>
            <person name="Vuksanovic O."/>
            <person name="Mourched A.-S."/>
            <person name="Charusanti P."/>
            <person name="Shaw S."/>
            <person name="Blin K."/>
            <person name="Weber T."/>
        </authorList>
    </citation>
    <scope>NUCLEOTIDE SEQUENCE [LARGE SCALE GENOMIC DNA]</scope>
    <source>
        <strain evidence="3 4">NBC_00396</strain>
    </source>
</reference>
<evidence type="ECO:0000313" key="4">
    <source>
        <dbReference type="Proteomes" id="UP001346877"/>
    </source>
</evidence>
<sequence length="98" mass="10276">MAELGWAQLALVVWLATGLVTAAVFVTRGGHRNLLWYLVGGLLGPLFVPIAVGSSGRPRSRPTSASGRRHPPGSACACWSDWAAHPTSTGRCAPSPTR</sequence>
<evidence type="ECO:0000313" key="3">
    <source>
        <dbReference type="EMBL" id="WUI83644.1"/>
    </source>
</evidence>
<feature type="transmembrane region" description="Helical" evidence="2">
    <location>
        <begin position="6"/>
        <end position="27"/>
    </location>
</feature>
<name>A0ABZ1PHS5_9ACTN</name>
<feature type="compositionally biased region" description="Low complexity" evidence="1">
    <location>
        <begin position="54"/>
        <end position="66"/>
    </location>
</feature>
<keyword evidence="2" id="KW-0472">Membrane</keyword>
<proteinExistence type="predicted"/>
<gene>
    <name evidence="3" type="ORF">OG375_04565</name>
</gene>
<feature type="transmembrane region" description="Helical" evidence="2">
    <location>
        <begin position="34"/>
        <end position="52"/>
    </location>
</feature>
<evidence type="ECO:0000256" key="2">
    <source>
        <dbReference type="SAM" id="Phobius"/>
    </source>
</evidence>
<keyword evidence="2" id="KW-0812">Transmembrane</keyword>
<dbReference type="EMBL" id="CP107941">
    <property type="protein sequence ID" value="WUI83644.1"/>
    <property type="molecule type" value="Genomic_DNA"/>
</dbReference>
<dbReference type="Proteomes" id="UP001346877">
    <property type="component" value="Chromosome"/>
</dbReference>
<feature type="region of interest" description="Disordered" evidence="1">
    <location>
        <begin position="54"/>
        <end position="73"/>
    </location>
</feature>
<accession>A0ABZ1PHS5</accession>
<keyword evidence="2" id="KW-1133">Transmembrane helix</keyword>
<evidence type="ECO:0000256" key="1">
    <source>
        <dbReference type="SAM" id="MobiDB-lite"/>
    </source>
</evidence>